<dbReference type="SMART" id="SM00387">
    <property type="entry name" value="HATPase_c"/>
    <property type="match status" value="1"/>
</dbReference>
<dbReference type="SUPFAM" id="SSF56719">
    <property type="entry name" value="Type II DNA topoisomerase"/>
    <property type="match status" value="1"/>
</dbReference>
<keyword evidence="9" id="KW-0799">Topoisomerase</keyword>
<sequence length="633" mass="71313">MEQNYDASKIKVLEGLEPVRKRPGMYIGSTDIRGLHHLVWEILDNSIDEAMAGYANNIVVTLKANNVISVEDNGRGIPTDINPKSKISAVETVFTILHAGGKFDDSAYKTSGGLHGVGSSVVNALSDSLVCQVYRDGKIHEAKFINGGHIKQKLTVVGKTTKRGTCVEFHPDPLIFKDLKFSPSIINERLHESAFLFEGLKITFVDEVNNVTEVFQAKEGIKEFVEYINIPKKTTSPVILYKSALNEIEVDVACQYTTEMNEIIVSFANAVKTIEGGSHENGFKAGLTSAINAYARKWKLLKEKDKNLEGDDVREGLTAIISVRVPEKLITYEGQTKNKLFTPQAYEALRKITEEQITYWLDQHKTESFKIVQQAIAIREARLAAKKTRESVKKTKSKQAEKILSSKLTPAQSKDAKLNELFLVEGDSAGGSAKLGRDKKHQAILPLKGKVINVEKAKLSDVLKNEEIGTIITCLGTGIGKEFNIEKLKYHKIIIMTDADVDGSHIQALLLTMFYRFMRPLVENGHIYLAIPPLYKISKKSNPGDFKYAWNEEELDQWREHYKSYEIQRYKGLGEMNADQLWETTMNPEHRMLLQVDIKDLIAADRQVDILMGENVSVRKKWIDENVNFEYDD</sequence>
<dbReference type="NCBIfam" id="NF004189">
    <property type="entry name" value="PRK05644.1"/>
    <property type="match status" value="1"/>
</dbReference>
<evidence type="ECO:0000256" key="6">
    <source>
        <dbReference type="ARBA" id="ARBA00022741"/>
    </source>
</evidence>
<feature type="domain" description="Toprim" evidence="12">
    <location>
        <begin position="419"/>
        <end position="533"/>
    </location>
</feature>
<dbReference type="Proteomes" id="UP001449582">
    <property type="component" value="Unassembled WGS sequence"/>
</dbReference>
<dbReference type="InterPro" id="IPR001241">
    <property type="entry name" value="Topo_IIA"/>
</dbReference>
<gene>
    <name evidence="13" type="primary">parE</name>
    <name evidence="13" type="ORF">UREOM_2510</name>
</gene>
<dbReference type="InterPro" id="IPR018522">
    <property type="entry name" value="TopoIIA_CS"/>
</dbReference>
<keyword evidence="7" id="KW-0067">ATP-binding</keyword>
<dbReference type="Gene3D" id="3.40.50.670">
    <property type="match status" value="1"/>
</dbReference>
<evidence type="ECO:0000313" key="13">
    <source>
        <dbReference type="EMBL" id="GAA5414540.1"/>
    </source>
</evidence>
<dbReference type="CDD" id="cd16928">
    <property type="entry name" value="HATPase_GyrB-like"/>
    <property type="match status" value="1"/>
</dbReference>
<dbReference type="EC" id="5.6.2.2" evidence="4"/>
<name>A0ABP9U678_9BACT</name>
<dbReference type="PROSITE" id="PS50880">
    <property type="entry name" value="TOPRIM"/>
    <property type="match status" value="1"/>
</dbReference>
<dbReference type="NCBIfam" id="TIGR01058">
    <property type="entry name" value="parE_Gpos"/>
    <property type="match status" value="1"/>
</dbReference>
<dbReference type="PRINTS" id="PR00418">
    <property type="entry name" value="TPI2FAMILY"/>
</dbReference>
<evidence type="ECO:0000256" key="2">
    <source>
        <dbReference type="ARBA" id="ARBA00001946"/>
    </source>
</evidence>
<comment type="cofactor">
    <cofactor evidence="2">
        <name>Mg(2+)</name>
        <dbReference type="ChEBI" id="CHEBI:18420"/>
    </cofactor>
</comment>
<dbReference type="InterPro" id="IPR005740">
    <property type="entry name" value="ParE_type2"/>
</dbReference>
<comment type="caution">
    <text evidence="13">The sequence shown here is derived from an EMBL/GenBank/DDBJ whole genome shotgun (WGS) entry which is preliminary data.</text>
</comment>
<dbReference type="Pfam" id="PF02518">
    <property type="entry name" value="HATPase_c"/>
    <property type="match status" value="1"/>
</dbReference>
<comment type="catalytic activity">
    <reaction evidence="1">
        <text>ATP-dependent breakage, passage and rejoining of double-stranded DNA.</text>
        <dbReference type="EC" id="5.6.2.2"/>
    </reaction>
</comment>
<dbReference type="InterPro" id="IPR014721">
    <property type="entry name" value="Ribsml_uS5_D2-typ_fold_subgr"/>
</dbReference>
<organism evidence="13 14">
    <name type="scientific">Ureaplasma ceti</name>
    <dbReference type="NCBI Taxonomy" id="3119530"/>
    <lineage>
        <taxon>Bacteria</taxon>
        <taxon>Bacillati</taxon>
        <taxon>Mycoplasmatota</taxon>
        <taxon>Mycoplasmoidales</taxon>
        <taxon>Mycoplasmoidaceae</taxon>
        <taxon>Ureaplasma</taxon>
    </lineage>
</organism>
<dbReference type="PROSITE" id="PS00177">
    <property type="entry name" value="TOPOISOMERASE_II"/>
    <property type="match status" value="1"/>
</dbReference>
<protein>
    <recommendedName>
        <fullName evidence="4">DNA topoisomerase (ATP-hydrolyzing)</fullName>
        <ecNumber evidence="4">5.6.2.2</ecNumber>
    </recommendedName>
</protein>
<dbReference type="InterPro" id="IPR013759">
    <property type="entry name" value="Topo_IIA_B_C"/>
</dbReference>
<keyword evidence="5" id="KW-0479">Metal-binding</keyword>
<evidence type="ECO:0000256" key="11">
    <source>
        <dbReference type="ARBA" id="ARBA00023235"/>
    </source>
</evidence>
<evidence type="ECO:0000256" key="8">
    <source>
        <dbReference type="ARBA" id="ARBA00022842"/>
    </source>
</evidence>
<keyword evidence="6" id="KW-0547">Nucleotide-binding</keyword>
<dbReference type="InterPro" id="IPR002288">
    <property type="entry name" value="DNA_gyrase_B_C"/>
</dbReference>
<keyword evidence="14" id="KW-1185">Reference proteome</keyword>
<evidence type="ECO:0000256" key="3">
    <source>
        <dbReference type="ARBA" id="ARBA00010708"/>
    </source>
</evidence>
<dbReference type="InterPro" id="IPR036890">
    <property type="entry name" value="HATPase_C_sf"/>
</dbReference>
<dbReference type="Pfam" id="PF00204">
    <property type="entry name" value="DNA_gyraseB"/>
    <property type="match status" value="1"/>
</dbReference>
<dbReference type="Pfam" id="PF00986">
    <property type="entry name" value="DNA_gyraseB_C"/>
    <property type="match status" value="1"/>
</dbReference>
<dbReference type="InterPro" id="IPR020568">
    <property type="entry name" value="Ribosomal_Su5_D2-typ_SF"/>
</dbReference>
<dbReference type="RefSeq" id="WP_353289702.1">
    <property type="nucleotide sequence ID" value="NZ_BAABQM010000001.1"/>
</dbReference>
<keyword evidence="11" id="KW-0413">Isomerase</keyword>
<evidence type="ECO:0000256" key="9">
    <source>
        <dbReference type="ARBA" id="ARBA00023029"/>
    </source>
</evidence>
<keyword evidence="10" id="KW-0238">DNA-binding</keyword>
<evidence type="ECO:0000259" key="12">
    <source>
        <dbReference type="PROSITE" id="PS50880"/>
    </source>
</evidence>
<dbReference type="InterPro" id="IPR000565">
    <property type="entry name" value="Topo_IIA_B"/>
</dbReference>
<dbReference type="Pfam" id="PF01751">
    <property type="entry name" value="Toprim"/>
    <property type="match status" value="1"/>
</dbReference>
<keyword evidence="8" id="KW-0460">Magnesium</keyword>
<dbReference type="InterPro" id="IPR003594">
    <property type="entry name" value="HATPase_dom"/>
</dbReference>
<comment type="similarity">
    <text evidence="3">Belongs to the type II topoisomerase GyrB family.</text>
</comment>
<evidence type="ECO:0000313" key="14">
    <source>
        <dbReference type="Proteomes" id="UP001449582"/>
    </source>
</evidence>
<dbReference type="InterPro" id="IPR006171">
    <property type="entry name" value="TOPRIM_dom"/>
</dbReference>
<evidence type="ECO:0000256" key="4">
    <source>
        <dbReference type="ARBA" id="ARBA00012895"/>
    </source>
</evidence>
<dbReference type="Gene3D" id="3.30.230.10">
    <property type="match status" value="1"/>
</dbReference>
<evidence type="ECO:0000256" key="7">
    <source>
        <dbReference type="ARBA" id="ARBA00022840"/>
    </source>
</evidence>
<reference evidence="13" key="1">
    <citation type="submission" date="2024-02" db="EMBL/GenBank/DDBJ databases">
        <title>Draft genome sequence of new strains in genus Ureaplasma.</title>
        <authorList>
            <person name="Nakajima Y."/>
            <person name="Segawa T."/>
        </authorList>
    </citation>
    <scope>NUCLEOTIDE SEQUENCE [LARGE SCALE GENOMIC DNA]</scope>
    <source>
        <strain evidence="13">OM1</strain>
    </source>
</reference>
<proteinExistence type="inferred from homology"/>
<dbReference type="InterPro" id="IPR034160">
    <property type="entry name" value="TOPRIM_GyrB"/>
</dbReference>
<dbReference type="InterPro" id="IPR013506">
    <property type="entry name" value="Topo_IIA_bsu_dom2"/>
</dbReference>
<dbReference type="CDD" id="cd03366">
    <property type="entry name" value="TOPRIM_TopoIIA_GyrB"/>
    <property type="match status" value="1"/>
</dbReference>
<dbReference type="EMBL" id="BAABQM010000001">
    <property type="protein sequence ID" value="GAA5414540.1"/>
    <property type="molecule type" value="Genomic_DNA"/>
</dbReference>
<dbReference type="SMART" id="SM00433">
    <property type="entry name" value="TOP2c"/>
    <property type="match status" value="1"/>
</dbReference>
<dbReference type="PANTHER" id="PTHR45866">
    <property type="entry name" value="DNA GYRASE/TOPOISOMERASE SUBUNIT B"/>
    <property type="match status" value="1"/>
</dbReference>
<evidence type="ECO:0000256" key="5">
    <source>
        <dbReference type="ARBA" id="ARBA00022723"/>
    </source>
</evidence>
<evidence type="ECO:0000256" key="10">
    <source>
        <dbReference type="ARBA" id="ARBA00023125"/>
    </source>
</evidence>
<dbReference type="Gene3D" id="3.30.565.10">
    <property type="entry name" value="Histidine kinase-like ATPase, C-terminal domain"/>
    <property type="match status" value="1"/>
</dbReference>
<dbReference type="PANTHER" id="PTHR45866:SF12">
    <property type="entry name" value="DNA TOPOISOMERASE 4 SUBUNIT B"/>
    <property type="match status" value="1"/>
</dbReference>
<dbReference type="PRINTS" id="PR01159">
    <property type="entry name" value="DNAGYRASEB"/>
</dbReference>
<dbReference type="InterPro" id="IPR013760">
    <property type="entry name" value="Topo_IIA-like_dom_sf"/>
</dbReference>
<accession>A0ABP9U678</accession>
<evidence type="ECO:0000256" key="1">
    <source>
        <dbReference type="ARBA" id="ARBA00000185"/>
    </source>
</evidence>
<dbReference type="SUPFAM" id="SSF54211">
    <property type="entry name" value="Ribosomal protein S5 domain 2-like"/>
    <property type="match status" value="1"/>
</dbReference>
<dbReference type="SUPFAM" id="SSF55874">
    <property type="entry name" value="ATPase domain of HSP90 chaperone/DNA topoisomerase II/histidine kinase"/>
    <property type="match status" value="1"/>
</dbReference>